<keyword evidence="3" id="KW-1185">Reference proteome</keyword>
<comment type="caution">
    <text evidence="2">The sequence shown here is derived from an EMBL/GenBank/DDBJ whole genome shotgun (WGS) entry which is preliminary data.</text>
</comment>
<accession>A0ABR3R0R9</accession>
<sequence length="330" mass="37872">MRSVTMAEDISSQKVWTLNGIRDWALDAFPDAFEELPDVADLEIACLDEREMTRSGFRLPPDAPRKLLRVGLYDDNAPDPPNDEVFAFLHGEQCNQVGYIVERSNSTGPYYYKLNSDTMRKVDIEEPFCNISDGTENQAATSTRLRALTEDLGDFRSDDDVIGISRDLPRSLGVADQAEPDAHQDNTDFQAMLRRLSLEYTKLEKGNKRLKLDMGETHAKDTKLMEELKGEIAELTARNEDLVDHMQRKKANYDTLVKLYKILELRLVTAQERVDQAERRAKEAEETADKRYTKAKEQLEMFSRKERERADAAEKKLAHLRGERLLAQLR</sequence>
<keyword evidence="1" id="KW-0175">Coiled coil</keyword>
<feature type="coiled-coil region" evidence="1">
    <location>
        <begin position="193"/>
        <end position="323"/>
    </location>
</feature>
<proteinExistence type="predicted"/>
<organism evidence="2 3">
    <name type="scientific">Paraconiothyrium brasiliense</name>
    <dbReference type="NCBI Taxonomy" id="300254"/>
    <lineage>
        <taxon>Eukaryota</taxon>
        <taxon>Fungi</taxon>
        <taxon>Dikarya</taxon>
        <taxon>Ascomycota</taxon>
        <taxon>Pezizomycotina</taxon>
        <taxon>Dothideomycetes</taxon>
        <taxon>Pleosporomycetidae</taxon>
        <taxon>Pleosporales</taxon>
        <taxon>Massarineae</taxon>
        <taxon>Didymosphaeriaceae</taxon>
        <taxon>Paraconiothyrium</taxon>
    </lineage>
</organism>
<dbReference type="Proteomes" id="UP001521785">
    <property type="component" value="Unassembled WGS sequence"/>
</dbReference>
<evidence type="ECO:0000256" key="1">
    <source>
        <dbReference type="SAM" id="Coils"/>
    </source>
</evidence>
<reference evidence="2 3" key="1">
    <citation type="submission" date="2024-02" db="EMBL/GenBank/DDBJ databases">
        <title>De novo assembly and annotation of 12 fungi associated with fruit tree decline syndrome in Ontario, Canada.</title>
        <authorList>
            <person name="Sulman M."/>
            <person name="Ellouze W."/>
            <person name="Ilyukhin E."/>
        </authorList>
    </citation>
    <scope>NUCLEOTIDE SEQUENCE [LARGE SCALE GENOMIC DNA]</scope>
    <source>
        <strain evidence="2 3">M42-189</strain>
    </source>
</reference>
<evidence type="ECO:0000313" key="2">
    <source>
        <dbReference type="EMBL" id="KAL1598007.1"/>
    </source>
</evidence>
<gene>
    <name evidence="2" type="ORF">SLS60_008495</name>
</gene>
<dbReference type="EMBL" id="JAKJXO020000012">
    <property type="protein sequence ID" value="KAL1598007.1"/>
    <property type="molecule type" value="Genomic_DNA"/>
</dbReference>
<name>A0ABR3R0R9_9PLEO</name>
<protein>
    <submittedName>
        <fullName evidence="2">Uncharacterized protein</fullName>
    </submittedName>
</protein>
<evidence type="ECO:0000313" key="3">
    <source>
        <dbReference type="Proteomes" id="UP001521785"/>
    </source>
</evidence>